<protein>
    <submittedName>
        <fullName evidence="2">Uncharacterized protein</fullName>
    </submittedName>
</protein>
<dbReference type="AlphaFoldDB" id="A0A914RBD3"/>
<reference evidence="2" key="1">
    <citation type="submission" date="2022-11" db="UniProtKB">
        <authorList>
            <consortium name="WormBaseParasite"/>
        </authorList>
    </citation>
    <scope>IDENTIFICATION</scope>
</reference>
<dbReference type="WBParaSite" id="PEQ_0000358601-mRNA-1">
    <property type="protein sequence ID" value="PEQ_0000358601-mRNA-1"/>
    <property type="gene ID" value="PEQ_0000358601"/>
</dbReference>
<evidence type="ECO:0000313" key="1">
    <source>
        <dbReference type="Proteomes" id="UP000887564"/>
    </source>
</evidence>
<evidence type="ECO:0000313" key="2">
    <source>
        <dbReference type="WBParaSite" id="PEQ_0000358601-mRNA-1"/>
    </source>
</evidence>
<organism evidence="1 2">
    <name type="scientific">Parascaris equorum</name>
    <name type="common">Equine roundworm</name>
    <dbReference type="NCBI Taxonomy" id="6256"/>
    <lineage>
        <taxon>Eukaryota</taxon>
        <taxon>Metazoa</taxon>
        <taxon>Ecdysozoa</taxon>
        <taxon>Nematoda</taxon>
        <taxon>Chromadorea</taxon>
        <taxon>Rhabditida</taxon>
        <taxon>Spirurina</taxon>
        <taxon>Ascaridomorpha</taxon>
        <taxon>Ascaridoidea</taxon>
        <taxon>Ascarididae</taxon>
        <taxon>Parascaris</taxon>
    </lineage>
</organism>
<keyword evidence="1" id="KW-1185">Reference proteome</keyword>
<name>A0A914RBD3_PAREQ</name>
<sequence>MLEGLNGTSNFNHELKDICCWRANCVFLFTLADSDRVVILYEAFK</sequence>
<proteinExistence type="predicted"/>
<dbReference type="Proteomes" id="UP000887564">
    <property type="component" value="Unplaced"/>
</dbReference>
<accession>A0A914RBD3</accession>